<dbReference type="SMART" id="SM00998">
    <property type="entry name" value="ADSL_C"/>
    <property type="match status" value="1"/>
</dbReference>
<comment type="pathway">
    <text evidence="1">Purine metabolism; IMP biosynthesis via de novo pathway; 5-amino-1-(5-phospho-D-ribosyl)imidazole-4-carboxamide from 5-amino-1-(5-phospho-D-ribosyl)imidazole-4-carboxylate: step 2/2.</text>
</comment>
<feature type="domain" description="Adenylosuccinate lyase C-terminal" evidence="9">
    <location>
        <begin position="363"/>
        <end position="442"/>
    </location>
</feature>
<dbReference type="AlphaFoldDB" id="A0A0W1R3K5"/>
<dbReference type="Proteomes" id="UP000054387">
    <property type="component" value="Unassembled WGS sequence"/>
</dbReference>
<evidence type="ECO:0000256" key="6">
    <source>
        <dbReference type="ARBA" id="ARBA00024477"/>
    </source>
</evidence>
<comment type="catalytic activity">
    <reaction evidence="6">
        <text>(2S)-2-[5-amino-1-(5-phospho-beta-D-ribosyl)imidazole-4-carboxamido]succinate = 5-amino-1-(5-phospho-beta-D-ribosyl)imidazole-4-carboxamide + fumarate</text>
        <dbReference type="Rhea" id="RHEA:23920"/>
        <dbReference type="ChEBI" id="CHEBI:29806"/>
        <dbReference type="ChEBI" id="CHEBI:58443"/>
        <dbReference type="ChEBI" id="CHEBI:58475"/>
        <dbReference type="EC" id="4.3.2.2"/>
    </reaction>
    <physiologicalReaction direction="left-to-right" evidence="6">
        <dbReference type="Rhea" id="RHEA:23921"/>
    </physiologicalReaction>
</comment>
<accession>A0A0W1R3K5</accession>
<dbReference type="CDD" id="cd01597">
    <property type="entry name" value="pCLME"/>
    <property type="match status" value="1"/>
</dbReference>
<evidence type="ECO:0000256" key="2">
    <source>
        <dbReference type="ARBA" id="ARBA00004734"/>
    </source>
</evidence>
<dbReference type="Gene3D" id="1.20.200.10">
    <property type="entry name" value="Fumarase/aspartase (Central domain)"/>
    <property type="match status" value="1"/>
</dbReference>
<dbReference type="PANTHER" id="PTHR43172">
    <property type="entry name" value="ADENYLOSUCCINATE LYASE"/>
    <property type="match status" value="1"/>
</dbReference>
<comment type="function">
    <text evidence="7">Catalyzes two reactions in de novo purine nucleotide biosynthesis. Catalyzes the breakdown of 5-aminoimidazole- (N-succinylocarboxamide) ribotide (SAICAR or 2-[5-amino-1-(5-phospho-beta-D-ribosyl)imidazole-4-carboxamido]succinate) to 5-aminoimidazole-4-carboxamide ribotide (AICAR or 5-amino-1-(5-phospho-beta-D-ribosyl)imidazole-4-carboxamide) and fumarate, and of adenylosuccinate (ADS or N(6)-(1,2-dicarboxyethyl)-AMP) to adenosine monophosphate (AMP) and fumarate.</text>
</comment>
<proteinExistence type="predicted"/>
<dbReference type="PRINTS" id="PR00145">
    <property type="entry name" value="ARGSUCLYASE"/>
</dbReference>
<dbReference type="NCBIfam" id="TIGR00928">
    <property type="entry name" value="purB"/>
    <property type="match status" value="1"/>
</dbReference>
<evidence type="ECO:0000256" key="5">
    <source>
        <dbReference type="ARBA" id="ARBA00023239"/>
    </source>
</evidence>
<dbReference type="Pfam" id="PF10397">
    <property type="entry name" value="ADSL_C"/>
    <property type="match status" value="1"/>
</dbReference>
<organism evidence="10 11">
    <name type="scientific">Haloprofundus marisrubri</name>
    <dbReference type="NCBI Taxonomy" id="1514971"/>
    <lineage>
        <taxon>Archaea</taxon>
        <taxon>Methanobacteriati</taxon>
        <taxon>Methanobacteriota</taxon>
        <taxon>Stenosarchaea group</taxon>
        <taxon>Halobacteria</taxon>
        <taxon>Halobacteriales</taxon>
        <taxon>Haloferacaceae</taxon>
        <taxon>Haloprofundus</taxon>
    </lineage>
</organism>
<dbReference type="PRINTS" id="PR00149">
    <property type="entry name" value="FUMRATELYASE"/>
</dbReference>
<evidence type="ECO:0000313" key="11">
    <source>
        <dbReference type="Proteomes" id="UP000054387"/>
    </source>
</evidence>
<sequence>MHFHQTSGLFRGAFGTPEMREIFGDTGYLQRFLDVEAALARAQADAGIVPESAAAEITERASLEHLDMEQVAANVEEIGLFTMSIIDAWKESFDDAGEYIHWGATSQDISDTAVVLQLRDAYERYRSDLVDIRAALRELAADHRDTPMMGRTHFVHALPITFGLKAAVWLEEVERHIDRLDAAAERTFVVEFFGATGTLASLDHGGEEVQENLAAELDLVVPDTPWFAARDRFAEFLSVLAQIGSGLSKIAHQILLLNRPEFGEVTEHVPEGEVGSSTMPHKRNPVRSEFNGALAKLLRANATAMLEATETYDERDFTTWYVEFAVVPDSGLYFGRLLENCKAVLTDLDVHPEGMRENLDHHGSLIASEAIMMALASKTGRQTAHDVVHENAMEAIQTDRDLLACLRDDERVTDAMTDDELEAAADPTNYVGLAGTFVDRTLRE</sequence>
<dbReference type="RefSeq" id="WP_058583585.1">
    <property type="nucleotide sequence ID" value="NZ_LOPU01000040.1"/>
</dbReference>
<dbReference type="UniPathway" id="UPA00075">
    <property type="reaction ID" value="UER00336"/>
</dbReference>
<dbReference type="PROSITE" id="PS00163">
    <property type="entry name" value="FUMARATE_LYASES"/>
    <property type="match status" value="1"/>
</dbReference>
<gene>
    <name evidence="10" type="ORF">AUR64_02630</name>
</gene>
<reference evidence="10 11" key="1">
    <citation type="submission" date="2015-12" db="EMBL/GenBank/DDBJ databases">
        <title>Haloprofundus marisrubri gen. nov., sp. nov., an extremely halophilic archaeon isolated from the Discovery deep brine-seawater interface in the Red Sea.</title>
        <authorList>
            <person name="Zhang G."/>
            <person name="Stingl U."/>
            <person name="Rashid M."/>
        </authorList>
    </citation>
    <scope>NUCLEOTIDE SEQUENCE [LARGE SCALE GENOMIC DNA]</scope>
    <source>
        <strain evidence="10 11">SB9</strain>
    </source>
</reference>
<comment type="caution">
    <text evidence="10">The sequence shown here is derived from an EMBL/GenBank/DDBJ whole genome shotgun (WGS) entry which is preliminary data.</text>
</comment>
<dbReference type="GO" id="GO:0004018">
    <property type="term" value="F:N6-(1,2-dicarboxyethyl)AMP AMP-lyase (fumarate-forming) activity"/>
    <property type="evidence" value="ECO:0007669"/>
    <property type="project" value="InterPro"/>
</dbReference>
<evidence type="ECO:0000256" key="7">
    <source>
        <dbReference type="ARBA" id="ARBA00025012"/>
    </source>
</evidence>
<dbReference type="OrthoDB" id="7033at2157"/>
<dbReference type="UniPathway" id="UPA00074">
    <property type="reaction ID" value="UER00132"/>
</dbReference>
<evidence type="ECO:0000256" key="4">
    <source>
        <dbReference type="ARBA" id="ARBA00022755"/>
    </source>
</evidence>
<comment type="catalytic activity">
    <reaction evidence="8">
        <text>N(6)-(1,2-dicarboxyethyl)-AMP = fumarate + AMP</text>
        <dbReference type="Rhea" id="RHEA:16853"/>
        <dbReference type="ChEBI" id="CHEBI:29806"/>
        <dbReference type="ChEBI" id="CHEBI:57567"/>
        <dbReference type="ChEBI" id="CHEBI:456215"/>
        <dbReference type="EC" id="4.3.2.2"/>
    </reaction>
    <physiologicalReaction direction="left-to-right" evidence="8">
        <dbReference type="Rhea" id="RHEA:16854"/>
    </physiologicalReaction>
</comment>
<evidence type="ECO:0000259" key="9">
    <source>
        <dbReference type="SMART" id="SM00998"/>
    </source>
</evidence>
<dbReference type="InterPro" id="IPR022761">
    <property type="entry name" value="Fumarate_lyase_N"/>
</dbReference>
<evidence type="ECO:0000256" key="3">
    <source>
        <dbReference type="ARBA" id="ARBA00011668"/>
    </source>
</evidence>
<dbReference type="InterPro" id="IPR000362">
    <property type="entry name" value="Fumarate_lyase_fam"/>
</dbReference>
<dbReference type="PANTHER" id="PTHR43172:SF1">
    <property type="entry name" value="ADENYLOSUCCINATE LYASE"/>
    <property type="match status" value="1"/>
</dbReference>
<dbReference type="GO" id="GO:0005829">
    <property type="term" value="C:cytosol"/>
    <property type="evidence" value="ECO:0007669"/>
    <property type="project" value="TreeGrafter"/>
</dbReference>
<dbReference type="InterPro" id="IPR020557">
    <property type="entry name" value="Fumarate_lyase_CS"/>
</dbReference>
<dbReference type="InterPro" id="IPR004769">
    <property type="entry name" value="Pur_lyase"/>
</dbReference>
<keyword evidence="11" id="KW-1185">Reference proteome</keyword>
<dbReference type="GO" id="GO:0070626">
    <property type="term" value="F:(S)-2-(5-amino-1-(5-phospho-D-ribosyl)imidazole-4-carboxamido) succinate lyase (fumarate-forming) activity"/>
    <property type="evidence" value="ECO:0007669"/>
    <property type="project" value="TreeGrafter"/>
</dbReference>
<name>A0A0W1R3K5_9EURY</name>
<dbReference type="InterPro" id="IPR008948">
    <property type="entry name" value="L-Aspartase-like"/>
</dbReference>
<dbReference type="GO" id="GO:0044208">
    <property type="term" value="P:'de novo' AMP biosynthetic process"/>
    <property type="evidence" value="ECO:0007669"/>
    <property type="project" value="UniProtKB-UniPathway"/>
</dbReference>
<comment type="pathway">
    <text evidence="2">Purine metabolism; AMP biosynthesis via de novo pathway; AMP from IMP: step 2/2.</text>
</comment>
<dbReference type="EMBL" id="LOPU01000040">
    <property type="protein sequence ID" value="KTG07754.1"/>
    <property type="molecule type" value="Genomic_DNA"/>
</dbReference>
<dbReference type="GO" id="GO:0006189">
    <property type="term" value="P:'de novo' IMP biosynthetic process"/>
    <property type="evidence" value="ECO:0007669"/>
    <property type="project" value="UniProtKB-UniPathway"/>
</dbReference>
<dbReference type="InterPro" id="IPR019468">
    <property type="entry name" value="AdenyloSucc_lyase_C"/>
</dbReference>
<comment type="subunit">
    <text evidence="3">Homotetramer. Residues from neighboring subunits contribute catalytic and substrate-binding residues to each active site.</text>
</comment>
<evidence type="ECO:0000256" key="8">
    <source>
        <dbReference type="ARBA" id="ARBA00049115"/>
    </source>
</evidence>
<keyword evidence="5" id="KW-0456">Lyase</keyword>
<dbReference type="Gene3D" id="1.10.40.30">
    <property type="entry name" value="Fumarase/aspartase (C-terminal domain)"/>
    <property type="match status" value="1"/>
</dbReference>
<dbReference type="Pfam" id="PF00206">
    <property type="entry name" value="Lyase_1"/>
    <property type="match status" value="1"/>
</dbReference>
<dbReference type="STRING" id="1514971.AUR64_02630"/>
<protein>
    <recommendedName>
        <fullName evidence="9">Adenylosuccinate lyase C-terminal domain-containing protein</fullName>
    </recommendedName>
</protein>
<evidence type="ECO:0000256" key="1">
    <source>
        <dbReference type="ARBA" id="ARBA00004706"/>
    </source>
</evidence>
<dbReference type="SUPFAM" id="SSF48557">
    <property type="entry name" value="L-aspartase-like"/>
    <property type="match status" value="1"/>
</dbReference>
<keyword evidence="4" id="KW-0658">Purine biosynthesis</keyword>
<evidence type="ECO:0000313" key="10">
    <source>
        <dbReference type="EMBL" id="KTG07754.1"/>
    </source>
</evidence>